<dbReference type="RefSeq" id="WP_215487389.1">
    <property type="nucleotide sequence ID" value="NZ_BAAAPJ010000002.1"/>
</dbReference>
<evidence type="ECO:0000313" key="3">
    <source>
        <dbReference type="Proteomes" id="UP000740605"/>
    </source>
</evidence>
<comment type="caution">
    <text evidence="2">The sequence shown here is derived from an EMBL/GenBank/DDBJ whole genome shotgun (WGS) entry which is preliminary data.</text>
</comment>
<name>A0ABS5XW34_9MICO</name>
<organism evidence="2 3">
    <name type="scientific">Microbacterium flavum</name>
    <dbReference type="NCBI Taxonomy" id="415216"/>
    <lineage>
        <taxon>Bacteria</taxon>
        <taxon>Bacillati</taxon>
        <taxon>Actinomycetota</taxon>
        <taxon>Actinomycetes</taxon>
        <taxon>Micrococcales</taxon>
        <taxon>Microbacteriaceae</taxon>
        <taxon>Microbacterium</taxon>
    </lineage>
</organism>
<keyword evidence="3" id="KW-1185">Reference proteome</keyword>
<dbReference type="PANTHER" id="PTHR34297">
    <property type="entry name" value="HYPOTHETICAL CYTOSOLIC PROTEIN-RELATED"/>
    <property type="match status" value="1"/>
</dbReference>
<accession>A0ABS5XW34</accession>
<dbReference type="InterPro" id="IPR005531">
    <property type="entry name" value="Asp23"/>
</dbReference>
<dbReference type="Pfam" id="PF03780">
    <property type="entry name" value="Asp23"/>
    <property type="match status" value="1"/>
</dbReference>
<evidence type="ECO:0000256" key="1">
    <source>
        <dbReference type="ARBA" id="ARBA00005721"/>
    </source>
</evidence>
<dbReference type="EMBL" id="JAFLHG010000007">
    <property type="protein sequence ID" value="MBT8798142.1"/>
    <property type="molecule type" value="Genomic_DNA"/>
</dbReference>
<gene>
    <name evidence="2" type="ORF">J0P97_08670</name>
</gene>
<dbReference type="PANTHER" id="PTHR34297:SF3">
    <property type="entry name" value="ALKALINE SHOCK PROTEIN 23"/>
    <property type="match status" value="1"/>
</dbReference>
<reference evidence="2 3" key="1">
    <citation type="submission" date="2021-03" db="EMBL/GenBank/DDBJ databases">
        <title>Microbacterium pauli sp. nov., isolated from microfiltered milk.</title>
        <authorList>
            <person name="Bellassi P."/>
            <person name="Fontana A."/>
            <person name="Callegari M.L."/>
            <person name="Lorenzo M."/>
            <person name="Cappa F."/>
        </authorList>
    </citation>
    <scope>NUCLEOTIDE SEQUENCE [LARGE SCALE GENOMIC DNA]</scope>
    <source>
        <strain evidence="2 3">DSM 18909</strain>
    </source>
</reference>
<evidence type="ECO:0000313" key="2">
    <source>
        <dbReference type="EMBL" id="MBT8798142.1"/>
    </source>
</evidence>
<dbReference type="Proteomes" id="UP000740605">
    <property type="component" value="Unassembled WGS sequence"/>
</dbReference>
<comment type="similarity">
    <text evidence="1">Belongs to the asp23 family.</text>
</comment>
<protein>
    <submittedName>
        <fullName evidence="2">Asp23/Gls24 family envelope stress response protein</fullName>
    </submittedName>
</protein>
<sequence length="152" mass="15188">MSTPNTPTRTPSAPTSGAGATTIAAGEGGKTVIVDPVIAKIAGIAASSVPGVHALGGGAARVIGSIREAVGAKDLSQGVSVEVGETQVAADITIVAEYPEQLQRVASDVRTAVSDAITQLAGMEITEVNVTIVDVHIPGEDEGAAPEPERVR</sequence>
<proteinExistence type="inferred from homology"/>